<evidence type="ECO:0000256" key="17">
    <source>
        <dbReference type="ARBA" id="ARBA00023012"/>
    </source>
</evidence>
<dbReference type="GO" id="GO:0005886">
    <property type="term" value="C:plasma membrane"/>
    <property type="evidence" value="ECO:0007669"/>
    <property type="project" value="UniProtKB-SubCell"/>
</dbReference>
<dbReference type="AlphaFoldDB" id="A0A6P2C846"/>
<keyword evidence="9 23" id="KW-0812">Transmembrane</keyword>
<evidence type="ECO:0000256" key="4">
    <source>
        <dbReference type="ARBA" id="ARBA00004651"/>
    </source>
</evidence>
<keyword evidence="15" id="KW-0904">Protein phosphatase</keyword>
<protein>
    <recommendedName>
        <fullName evidence="21">Signal transduction histidine-protein kinase/phosphatase MprB</fullName>
        <ecNumber evidence="5">2.7.13.3</ecNumber>
    </recommendedName>
    <alternativeName>
        <fullName evidence="22">Mycobacterial persistence regulator B</fullName>
    </alternativeName>
</protein>
<keyword evidence="12" id="KW-0378">Hydrolase</keyword>
<dbReference type="PANTHER" id="PTHR44936">
    <property type="entry name" value="SENSOR PROTEIN CREC"/>
    <property type="match status" value="1"/>
</dbReference>
<dbReference type="InterPro" id="IPR036097">
    <property type="entry name" value="HisK_dim/P_sf"/>
</dbReference>
<keyword evidence="17" id="KW-0902">Two-component regulatory system</keyword>
<accession>A0A6P2C846</accession>
<feature type="domain" description="HAMP" evidence="25">
    <location>
        <begin position="81"/>
        <end position="133"/>
    </location>
</feature>
<keyword evidence="19" id="KW-0843">Virulence</keyword>
<dbReference type="SMART" id="SM00387">
    <property type="entry name" value="HATPase_c"/>
    <property type="match status" value="1"/>
</dbReference>
<evidence type="ECO:0000256" key="18">
    <source>
        <dbReference type="ARBA" id="ARBA00023016"/>
    </source>
</evidence>
<evidence type="ECO:0000256" key="11">
    <source>
        <dbReference type="ARBA" id="ARBA00022777"/>
    </source>
</evidence>
<sequence length="357" mass="37203">MGEGLPHAWGGLRGGHPPGGNSVRRRLWLSAAAVAVAAALVAAVPLLVVAADRDAGLLALGLPLLVVAVGGAVVLTGMVAQRAARPVEELADAAGRLGTGDPRPVGRRYGVSELDQVADGLDSVSRRVTNLLTADRELAIDASHQLRTPLTALSMRLEEMIAAADEPDVVREEGTAALAQAERLAEVVTQLLSPARRVGAGSAGLISVDKIVLQQITEWEPAFRRAGRKMVLIGESRLQAYVTPGGLAQVIATLLDNALMHGKGTVTIRRTQSASSVVIEVEDEGNGVPAELVSRIFERSVSGRPEGTGLGLALARTMTTADGGRIVLARRRPPVFAVFLPRNPPSGRPKPGRSGPA</sequence>
<dbReference type="Pfam" id="PF00512">
    <property type="entry name" value="HisKA"/>
    <property type="match status" value="1"/>
</dbReference>
<dbReference type="SMART" id="SM00388">
    <property type="entry name" value="HisKA"/>
    <property type="match status" value="1"/>
</dbReference>
<evidence type="ECO:0000259" key="24">
    <source>
        <dbReference type="PROSITE" id="PS50109"/>
    </source>
</evidence>
<keyword evidence="10" id="KW-0547">Nucleotide-binding</keyword>
<keyword evidence="13" id="KW-0067">ATP-binding</keyword>
<dbReference type="Proteomes" id="UP000460272">
    <property type="component" value="Unassembled WGS sequence"/>
</dbReference>
<feature type="domain" description="Histidine kinase" evidence="24">
    <location>
        <begin position="141"/>
        <end position="344"/>
    </location>
</feature>
<evidence type="ECO:0000256" key="16">
    <source>
        <dbReference type="ARBA" id="ARBA00022989"/>
    </source>
</evidence>
<dbReference type="GO" id="GO:0005524">
    <property type="term" value="F:ATP binding"/>
    <property type="evidence" value="ECO:0007669"/>
    <property type="project" value="UniProtKB-KW"/>
</dbReference>
<evidence type="ECO:0000256" key="14">
    <source>
        <dbReference type="ARBA" id="ARBA00022842"/>
    </source>
</evidence>
<evidence type="ECO:0000259" key="25">
    <source>
        <dbReference type="PROSITE" id="PS50885"/>
    </source>
</evidence>
<comment type="caution">
    <text evidence="26">The sequence shown here is derived from an EMBL/GenBank/DDBJ whole genome shotgun (WGS) entry which is preliminary data.</text>
</comment>
<comment type="subcellular location">
    <subcellularLocation>
        <location evidence="4">Cell membrane</location>
        <topology evidence="4">Multi-pass membrane protein</topology>
    </subcellularLocation>
</comment>
<evidence type="ECO:0000256" key="3">
    <source>
        <dbReference type="ARBA" id="ARBA00001946"/>
    </source>
</evidence>
<keyword evidence="8" id="KW-0808">Transferase</keyword>
<keyword evidence="6" id="KW-1003">Cell membrane</keyword>
<dbReference type="InterPro" id="IPR050980">
    <property type="entry name" value="2C_sensor_his_kinase"/>
</dbReference>
<dbReference type="Gene3D" id="1.10.287.130">
    <property type="match status" value="1"/>
</dbReference>
<feature type="transmembrane region" description="Helical" evidence="23">
    <location>
        <begin position="27"/>
        <end position="51"/>
    </location>
</feature>
<dbReference type="SUPFAM" id="SSF47384">
    <property type="entry name" value="Homodimeric domain of signal transducing histidine kinase"/>
    <property type="match status" value="1"/>
</dbReference>
<dbReference type="CDD" id="cd00082">
    <property type="entry name" value="HisKA"/>
    <property type="match status" value="1"/>
</dbReference>
<organism evidence="26 27">
    <name type="scientific">Trebonia kvetii</name>
    <dbReference type="NCBI Taxonomy" id="2480626"/>
    <lineage>
        <taxon>Bacteria</taxon>
        <taxon>Bacillati</taxon>
        <taxon>Actinomycetota</taxon>
        <taxon>Actinomycetes</taxon>
        <taxon>Streptosporangiales</taxon>
        <taxon>Treboniaceae</taxon>
        <taxon>Trebonia</taxon>
    </lineage>
</organism>
<dbReference type="PROSITE" id="PS50885">
    <property type="entry name" value="HAMP"/>
    <property type="match status" value="1"/>
</dbReference>
<evidence type="ECO:0000256" key="5">
    <source>
        <dbReference type="ARBA" id="ARBA00012438"/>
    </source>
</evidence>
<evidence type="ECO:0000256" key="6">
    <source>
        <dbReference type="ARBA" id="ARBA00022475"/>
    </source>
</evidence>
<evidence type="ECO:0000256" key="12">
    <source>
        <dbReference type="ARBA" id="ARBA00022801"/>
    </source>
</evidence>
<dbReference type="Gene3D" id="3.30.565.10">
    <property type="entry name" value="Histidine kinase-like ATPase, C-terminal domain"/>
    <property type="match status" value="1"/>
</dbReference>
<dbReference type="PRINTS" id="PR00344">
    <property type="entry name" value="BCTRLSENSOR"/>
</dbReference>
<reference evidence="26 27" key="1">
    <citation type="submission" date="2018-11" db="EMBL/GenBank/DDBJ databases">
        <title>Trebonia kvetii gen.nov., sp.nov., a novel acidophilic actinobacterium, and proposal of the new actinobacterial family Treboniaceae fam. nov.</title>
        <authorList>
            <person name="Rapoport D."/>
            <person name="Sagova-Mareckova M."/>
            <person name="Sedlacek I."/>
            <person name="Provaznik J."/>
            <person name="Kralova S."/>
            <person name="Pavlinic D."/>
            <person name="Benes V."/>
            <person name="Kopecky J."/>
        </authorList>
    </citation>
    <scope>NUCLEOTIDE SEQUENCE [LARGE SCALE GENOMIC DNA]</scope>
    <source>
        <strain evidence="26 27">15Tr583</strain>
    </source>
</reference>
<evidence type="ECO:0000256" key="10">
    <source>
        <dbReference type="ARBA" id="ARBA00022741"/>
    </source>
</evidence>
<dbReference type="EMBL" id="RPFW01000001">
    <property type="protein sequence ID" value="TVZ07197.1"/>
    <property type="molecule type" value="Genomic_DNA"/>
</dbReference>
<evidence type="ECO:0000256" key="21">
    <source>
        <dbReference type="ARBA" id="ARBA00040454"/>
    </source>
</evidence>
<proteinExistence type="predicted"/>
<dbReference type="InterPro" id="IPR003594">
    <property type="entry name" value="HATPase_dom"/>
</dbReference>
<dbReference type="InterPro" id="IPR005467">
    <property type="entry name" value="His_kinase_dom"/>
</dbReference>
<dbReference type="PANTHER" id="PTHR44936:SF9">
    <property type="entry name" value="SENSOR PROTEIN CREC"/>
    <property type="match status" value="1"/>
</dbReference>
<comment type="cofactor">
    <cofactor evidence="3">
        <name>Mg(2+)</name>
        <dbReference type="ChEBI" id="CHEBI:18420"/>
    </cofactor>
</comment>
<dbReference type="GO" id="GO:0004721">
    <property type="term" value="F:phosphoprotein phosphatase activity"/>
    <property type="evidence" value="ECO:0007669"/>
    <property type="project" value="UniProtKB-KW"/>
</dbReference>
<keyword evidence="16 23" id="KW-1133">Transmembrane helix</keyword>
<evidence type="ECO:0000256" key="23">
    <source>
        <dbReference type="SAM" id="Phobius"/>
    </source>
</evidence>
<evidence type="ECO:0000256" key="1">
    <source>
        <dbReference type="ARBA" id="ARBA00000085"/>
    </source>
</evidence>
<comment type="catalytic activity">
    <reaction evidence="1">
        <text>ATP + protein L-histidine = ADP + protein N-phospho-L-histidine.</text>
        <dbReference type="EC" id="2.7.13.3"/>
    </reaction>
</comment>
<keyword evidence="20" id="KW-0464">Manganese</keyword>
<dbReference type="OrthoDB" id="5499837at2"/>
<dbReference type="GO" id="GO:0000155">
    <property type="term" value="F:phosphorelay sensor kinase activity"/>
    <property type="evidence" value="ECO:0007669"/>
    <property type="project" value="InterPro"/>
</dbReference>
<dbReference type="SUPFAM" id="SSF55874">
    <property type="entry name" value="ATPase domain of HSP90 chaperone/DNA topoisomerase II/histidine kinase"/>
    <property type="match status" value="1"/>
</dbReference>
<name>A0A6P2C846_9ACTN</name>
<evidence type="ECO:0000256" key="13">
    <source>
        <dbReference type="ARBA" id="ARBA00022840"/>
    </source>
</evidence>
<evidence type="ECO:0000256" key="2">
    <source>
        <dbReference type="ARBA" id="ARBA00001936"/>
    </source>
</evidence>
<keyword evidence="7" id="KW-0597">Phosphoprotein</keyword>
<evidence type="ECO:0000313" key="27">
    <source>
        <dbReference type="Proteomes" id="UP000460272"/>
    </source>
</evidence>
<keyword evidence="11 26" id="KW-0418">Kinase</keyword>
<dbReference type="InterPro" id="IPR004358">
    <property type="entry name" value="Sig_transdc_His_kin-like_C"/>
</dbReference>
<evidence type="ECO:0000256" key="19">
    <source>
        <dbReference type="ARBA" id="ARBA00023026"/>
    </source>
</evidence>
<gene>
    <name evidence="26" type="ORF">EAS64_07840</name>
</gene>
<dbReference type="PROSITE" id="PS50109">
    <property type="entry name" value="HIS_KIN"/>
    <property type="match status" value="1"/>
</dbReference>
<dbReference type="InterPro" id="IPR003660">
    <property type="entry name" value="HAMP_dom"/>
</dbReference>
<evidence type="ECO:0000313" key="26">
    <source>
        <dbReference type="EMBL" id="TVZ07197.1"/>
    </source>
</evidence>
<evidence type="ECO:0000256" key="20">
    <source>
        <dbReference type="ARBA" id="ARBA00023211"/>
    </source>
</evidence>
<evidence type="ECO:0000256" key="8">
    <source>
        <dbReference type="ARBA" id="ARBA00022679"/>
    </source>
</evidence>
<keyword evidence="27" id="KW-1185">Reference proteome</keyword>
<dbReference type="Pfam" id="PF02518">
    <property type="entry name" value="HATPase_c"/>
    <property type="match status" value="1"/>
</dbReference>
<dbReference type="InterPro" id="IPR036890">
    <property type="entry name" value="HATPase_C_sf"/>
</dbReference>
<feature type="transmembrane region" description="Helical" evidence="23">
    <location>
        <begin position="57"/>
        <end position="80"/>
    </location>
</feature>
<evidence type="ECO:0000256" key="7">
    <source>
        <dbReference type="ARBA" id="ARBA00022553"/>
    </source>
</evidence>
<dbReference type="InterPro" id="IPR003661">
    <property type="entry name" value="HisK_dim/P_dom"/>
</dbReference>
<keyword evidence="14" id="KW-0460">Magnesium</keyword>
<evidence type="ECO:0000256" key="15">
    <source>
        <dbReference type="ARBA" id="ARBA00022912"/>
    </source>
</evidence>
<keyword evidence="18" id="KW-0346">Stress response</keyword>
<evidence type="ECO:0000256" key="22">
    <source>
        <dbReference type="ARBA" id="ARBA00041776"/>
    </source>
</evidence>
<dbReference type="EC" id="2.7.13.3" evidence="5"/>
<keyword evidence="23" id="KW-0472">Membrane</keyword>
<comment type="cofactor">
    <cofactor evidence="2">
        <name>Mn(2+)</name>
        <dbReference type="ChEBI" id="CHEBI:29035"/>
    </cofactor>
</comment>
<evidence type="ECO:0000256" key="9">
    <source>
        <dbReference type="ARBA" id="ARBA00022692"/>
    </source>
</evidence>